<dbReference type="GO" id="GO:0003677">
    <property type="term" value="F:DNA binding"/>
    <property type="evidence" value="ECO:0007669"/>
    <property type="project" value="InterPro"/>
</dbReference>
<protein>
    <submittedName>
        <fullName evidence="2">Resolvase, N terminal domain</fullName>
    </submittedName>
</protein>
<name>A0A1H7I723_OLID1</name>
<gene>
    <name evidence="2" type="ORF">SAMN05661044_00607</name>
</gene>
<dbReference type="SUPFAM" id="SSF53041">
    <property type="entry name" value="Resolvase-like"/>
    <property type="match status" value="1"/>
</dbReference>
<dbReference type="SMART" id="SM00857">
    <property type="entry name" value="Resolvase"/>
    <property type="match status" value="1"/>
</dbReference>
<dbReference type="Proteomes" id="UP000199421">
    <property type="component" value="Unassembled WGS sequence"/>
</dbReference>
<dbReference type="STRING" id="407022.SAMN05661044_00607"/>
<dbReference type="OrthoDB" id="9815006at2"/>
<accession>A0A1H7I723</accession>
<sequence length="133" mass="15398">MEKCGVVGYIRSAVFDGNGEVIRGQEEKIRHYAERYNLDLVKLFVDNGVPGNRTNRWGWDAMMEYLSNESNKAKFLVVCDLCRISRDFYEFNHKVEQLRLKSIRVLSVDGQGEKANVINSELLPDKKQKRLKA</sequence>
<dbReference type="GO" id="GO:0000150">
    <property type="term" value="F:DNA strand exchange activity"/>
    <property type="evidence" value="ECO:0007669"/>
    <property type="project" value="InterPro"/>
</dbReference>
<organism evidence="2 3">
    <name type="scientific">Olivibacter domesticus</name>
    <name type="common">Pseudosphingobacterium domesticum</name>
    <dbReference type="NCBI Taxonomy" id="407022"/>
    <lineage>
        <taxon>Bacteria</taxon>
        <taxon>Pseudomonadati</taxon>
        <taxon>Bacteroidota</taxon>
        <taxon>Sphingobacteriia</taxon>
        <taxon>Sphingobacteriales</taxon>
        <taxon>Sphingobacteriaceae</taxon>
        <taxon>Olivibacter</taxon>
    </lineage>
</organism>
<dbReference type="Pfam" id="PF00239">
    <property type="entry name" value="Resolvase"/>
    <property type="match status" value="1"/>
</dbReference>
<dbReference type="RefSeq" id="WP_093318133.1">
    <property type="nucleotide sequence ID" value="NZ_FOAF01000001.1"/>
</dbReference>
<dbReference type="InterPro" id="IPR036162">
    <property type="entry name" value="Resolvase-like_N_sf"/>
</dbReference>
<evidence type="ECO:0000313" key="3">
    <source>
        <dbReference type="Proteomes" id="UP000199421"/>
    </source>
</evidence>
<dbReference type="InterPro" id="IPR006119">
    <property type="entry name" value="Resolv_N"/>
</dbReference>
<feature type="domain" description="Resolvase/invertase-type recombinase catalytic" evidence="1">
    <location>
        <begin position="6"/>
        <end position="132"/>
    </location>
</feature>
<evidence type="ECO:0000259" key="1">
    <source>
        <dbReference type="SMART" id="SM00857"/>
    </source>
</evidence>
<dbReference type="Gene3D" id="3.40.50.1390">
    <property type="entry name" value="Resolvase, N-terminal catalytic domain"/>
    <property type="match status" value="1"/>
</dbReference>
<dbReference type="EMBL" id="FOAF01000001">
    <property type="protein sequence ID" value="SEK58341.1"/>
    <property type="molecule type" value="Genomic_DNA"/>
</dbReference>
<proteinExistence type="predicted"/>
<evidence type="ECO:0000313" key="2">
    <source>
        <dbReference type="EMBL" id="SEK58341.1"/>
    </source>
</evidence>
<reference evidence="3" key="1">
    <citation type="submission" date="2016-10" db="EMBL/GenBank/DDBJ databases">
        <authorList>
            <person name="Varghese N."/>
            <person name="Submissions S."/>
        </authorList>
    </citation>
    <scope>NUCLEOTIDE SEQUENCE [LARGE SCALE GENOMIC DNA]</scope>
    <source>
        <strain evidence="3">DSM 18733</strain>
    </source>
</reference>
<dbReference type="AlphaFoldDB" id="A0A1H7I723"/>
<keyword evidence="3" id="KW-1185">Reference proteome</keyword>